<keyword evidence="3" id="KW-1003">Cell membrane</keyword>
<feature type="transmembrane region" description="Helical" evidence="10">
    <location>
        <begin position="221"/>
        <end position="245"/>
    </location>
</feature>
<dbReference type="GO" id="GO:0015031">
    <property type="term" value="P:protein transport"/>
    <property type="evidence" value="ECO:0007669"/>
    <property type="project" value="UniProtKB-KW"/>
</dbReference>
<keyword evidence="7 10" id="KW-0472">Membrane</keyword>
<dbReference type="GO" id="GO:0005886">
    <property type="term" value="C:plasma membrane"/>
    <property type="evidence" value="ECO:0007669"/>
    <property type="project" value="UniProtKB-SubCell"/>
</dbReference>
<evidence type="ECO:0000256" key="5">
    <source>
        <dbReference type="ARBA" id="ARBA00022927"/>
    </source>
</evidence>
<dbReference type="InterPro" id="IPR028055">
    <property type="entry name" value="YidC/Oxa/ALB_C"/>
</dbReference>
<evidence type="ECO:0000256" key="8">
    <source>
        <dbReference type="ARBA" id="ARBA00023186"/>
    </source>
</evidence>
<dbReference type="PATRIC" id="fig|1618486.3.peg.968"/>
<dbReference type="Proteomes" id="UP000034917">
    <property type="component" value="Unassembled WGS sequence"/>
</dbReference>
<sequence>MLNPNLFNTYLVFPILNLLILFYKVFLFIKLPGAFGFAIVALTASVRLLFQPFFKKQMDTAAKMQELKPHLDRLGEKHKNDKKALQQEQMKLYQQAGINPASGCLFMIIQIPVFIALYNTLSLFFTNGNLAKVITQINNVLYAPFLKITSIDPWFFGFNLAVTPKQSGAWYYLLIPIVTGLLQYFQAVSMTPPTSSIVNKTSEVKSDAGDFQKAMSTQMKYLFPVMIGWFSYTLPVGLSLYWNIFSLFSIIQGKKLKVDPNKQIQGNDK</sequence>
<comment type="subcellular location">
    <subcellularLocation>
        <location evidence="1">Cell membrane</location>
        <topology evidence="1">Multi-pass membrane protein</topology>
    </subcellularLocation>
    <subcellularLocation>
        <location evidence="9">Membrane</location>
        <topology evidence="9">Multi-pass membrane protein</topology>
    </subcellularLocation>
</comment>
<keyword evidence="4 9" id="KW-0812">Transmembrane</keyword>
<keyword evidence="2" id="KW-0813">Transport</keyword>
<feature type="domain" description="Membrane insertase YidC/Oxa/ALB C-terminal" evidence="11">
    <location>
        <begin position="35"/>
        <end position="252"/>
    </location>
</feature>
<evidence type="ECO:0000256" key="10">
    <source>
        <dbReference type="SAM" id="Phobius"/>
    </source>
</evidence>
<organism evidence="12 13">
    <name type="scientific">Candidatus Roizmanbacteria bacterium GW2011_GWC2_37_13</name>
    <dbReference type="NCBI Taxonomy" id="1618486"/>
    <lineage>
        <taxon>Bacteria</taxon>
        <taxon>Candidatus Roizmaniibacteriota</taxon>
    </lineage>
</organism>
<keyword evidence="8" id="KW-0143">Chaperone</keyword>
<dbReference type="PANTHER" id="PTHR12428:SF65">
    <property type="entry name" value="CYTOCHROME C OXIDASE ASSEMBLY PROTEIN COX18, MITOCHONDRIAL"/>
    <property type="match status" value="1"/>
</dbReference>
<dbReference type="NCBIfam" id="TIGR03592">
    <property type="entry name" value="yidC_oxa1_cterm"/>
    <property type="match status" value="1"/>
</dbReference>
<dbReference type="InterPro" id="IPR047196">
    <property type="entry name" value="YidC_ALB_C"/>
</dbReference>
<evidence type="ECO:0000256" key="6">
    <source>
        <dbReference type="ARBA" id="ARBA00022989"/>
    </source>
</evidence>
<evidence type="ECO:0000313" key="13">
    <source>
        <dbReference type="Proteomes" id="UP000034917"/>
    </source>
</evidence>
<keyword evidence="6 10" id="KW-1133">Transmembrane helix</keyword>
<dbReference type="GO" id="GO:0032977">
    <property type="term" value="F:membrane insertase activity"/>
    <property type="evidence" value="ECO:0007669"/>
    <property type="project" value="InterPro"/>
</dbReference>
<reference evidence="12 13" key="1">
    <citation type="journal article" date="2015" name="Nature">
        <title>rRNA introns, odd ribosomes, and small enigmatic genomes across a large radiation of phyla.</title>
        <authorList>
            <person name="Brown C.T."/>
            <person name="Hug L.A."/>
            <person name="Thomas B.C."/>
            <person name="Sharon I."/>
            <person name="Castelle C.J."/>
            <person name="Singh A."/>
            <person name="Wilkins M.J."/>
            <person name="Williams K.H."/>
            <person name="Banfield J.F."/>
        </authorList>
    </citation>
    <scope>NUCLEOTIDE SEQUENCE [LARGE SCALE GENOMIC DNA]</scope>
</reference>
<dbReference type="InterPro" id="IPR001708">
    <property type="entry name" value="YidC/ALB3/OXA1/COX18"/>
</dbReference>
<accession>A0A0G0J8S3</accession>
<evidence type="ECO:0000256" key="1">
    <source>
        <dbReference type="ARBA" id="ARBA00004651"/>
    </source>
</evidence>
<dbReference type="PANTHER" id="PTHR12428">
    <property type="entry name" value="OXA1"/>
    <property type="match status" value="1"/>
</dbReference>
<evidence type="ECO:0000313" key="12">
    <source>
        <dbReference type="EMBL" id="KKQ24446.1"/>
    </source>
</evidence>
<evidence type="ECO:0000259" key="11">
    <source>
        <dbReference type="Pfam" id="PF02096"/>
    </source>
</evidence>
<evidence type="ECO:0000256" key="2">
    <source>
        <dbReference type="ARBA" id="ARBA00022448"/>
    </source>
</evidence>
<evidence type="ECO:0000256" key="3">
    <source>
        <dbReference type="ARBA" id="ARBA00022475"/>
    </source>
</evidence>
<feature type="transmembrane region" description="Helical" evidence="10">
    <location>
        <begin position="141"/>
        <end position="162"/>
    </location>
</feature>
<comment type="similarity">
    <text evidence="9">Belongs to the OXA1/ALB3/YidC family.</text>
</comment>
<evidence type="ECO:0000256" key="7">
    <source>
        <dbReference type="ARBA" id="ARBA00023136"/>
    </source>
</evidence>
<keyword evidence="5" id="KW-0653">Protein transport</keyword>
<dbReference type="CDD" id="cd20070">
    <property type="entry name" value="5TM_YidC_Alb3"/>
    <property type="match status" value="1"/>
</dbReference>
<proteinExistence type="inferred from homology"/>
<dbReference type="Pfam" id="PF02096">
    <property type="entry name" value="60KD_IMP"/>
    <property type="match status" value="1"/>
</dbReference>
<evidence type="ECO:0000256" key="9">
    <source>
        <dbReference type="RuleBase" id="RU003945"/>
    </source>
</evidence>
<dbReference type="AlphaFoldDB" id="A0A0G0J8S3"/>
<feature type="transmembrane region" description="Helical" evidence="10">
    <location>
        <begin position="7"/>
        <end position="29"/>
    </location>
</feature>
<comment type="caution">
    <text evidence="12">The sequence shown here is derived from an EMBL/GenBank/DDBJ whole genome shotgun (WGS) entry which is preliminary data.</text>
</comment>
<feature type="transmembrane region" description="Helical" evidence="10">
    <location>
        <begin position="35"/>
        <end position="54"/>
    </location>
</feature>
<dbReference type="GO" id="GO:0051205">
    <property type="term" value="P:protein insertion into membrane"/>
    <property type="evidence" value="ECO:0007669"/>
    <property type="project" value="TreeGrafter"/>
</dbReference>
<gene>
    <name evidence="12" type="ORF">US40_C0016G0008</name>
</gene>
<feature type="transmembrane region" description="Helical" evidence="10">
    <location>
        <begin position="100"/>
        <end position="121"/>
    </location>
</feature>
<evidence type="ECO:0000256" key="4">
    <source>
        <dbReference type="ARBA" id="ARBA00022692"/>
    </source>
</evidence>
<protein>
    <submittedName>
        <fullName evidence="12">Membrane protein insertase, YidC/Oxa1 family</fullName>
    </submittedName>
</protein>
<dbReference type="EMBL" id="LBSV01000016">
    <property type="protein sequence ID" value="KKQ24446.1"/>
    <property type="molecule type" value="Genomic_DNA"/>
</dbReference>
<name>A0A0G0J8S3_9BACT</name>
<feature type="transmembrane region" description="Helical" evidence="10">
    <location>
        <begin position="169"/>
        <end position="186"/>
    </location>
</feature>